<dbReference type="PANTHER" id="PTHR30349">
    <property type="entry name" value="PHAGE INTEGRASE-RELATED"/>
    <property type="match status" value="1"/>
</dbReference>
<dbReference type="InterPro" id="IPR002104">
    <property type="entry name" value="Integrase_catalytic"/>
</dbReference>
<evidence type="ECO:0000256" key="5">
    <source>
        <dbReference type="ARBA" id="ARBA00022908"/>
    </source>
</evidence>
<dbReference type="OrthoDB" id="9801717at2"/>
<dbReference type="Gene3D" id="1.10.150.130">
    <property type="match status" value="1"/>
</dbReference>
<evidence type="ECO:0000313" key="13">
    <source>
        <dbReference type="Proteomes" id="UP000249547"/>
    </source>
</evidence>
<keyword evidence="6 9" id="KW-0238">DNA-binding</keyword>
<evidence type="ECO:0000259" key="11">
    <source>
        <dbReference type="PROSITE" id="PS51900"/>
    </source>
</evidence>
<protein>
    <submittedName>
        <fullName evidence="12">Integrase/recombinase XerC</fullName>
    </submittedName>
</protein>
<dbReference type="GO" id="GO:0006310">
    <property type="term" value="P:DNA recombination"/>
    <property type="evidence" value="ECO:0007669"/>
    <property type="project" value="UniProtKB-KW"/>
</dbReference>
<dbReference type="Gene3D" id="1.10.443.10">
    <property type="entry name" value="Intergrase catalytic core"/>
    <property type="match status" value="1"/>
</dbReference>
<dbReference type="GO" id="GO:0003677">
    <property type="term" value="F:DNA binding"/>
    <property type="evidence" value="ECO:0007669"/>
    <property type="project" value="UniProtKB-UniRule"/>
</dbReference>
<keyword evidence="8" id="KW-0131">Cell cycle</keyword>
<reference evidence="12 13" key="1">
    <citation type="submission" date="2018-06" db="EMBL/GenBank/DDBJ databases">
        <title>Genomic Encyclopedia of Archaeal and Bacterial Type Strains, Phase II (KMG-II): from individual species to whole genera.</title>
        <authorList>
            <person name="Goeker M."/>
        </authorList>
    </citation>
    <scope>NUCLEOTIDE SEQUENCE [LARGE SCALE GENOMIC DNA]</scope>
    <source>
        <strain evidence="12 13">DSM 23857</strain>
    </source>
</reference>
<name>A0A327Q5K8_9BACT</name>
<dbReference type="InterPro" id="IPR010998">
    <property type="entry name" value="Integrase_recombinase_N"/>
</dbReference>
<organism evidence="12 13">
    <name type="scientific">Chitinophaga skermanii</name>
    <dbReference type="NCBI Taxonomy" id="331697"/>
    <lineage>
        <taxon>Bacteria</taxon>
        <taxon>Pseudomonadati</taxon>
        <taxon>Bacteroidota</taxon>
        <taxon>Chitinophagia</taxon>
        <taxon>Chitinophagales</taxon>
        <taxon>Chitinophagaceae</taxon>
        <taxon>Chitinophaga</taxon>
    </lineage>
</organism>
<dbReference type="InterPro" id="IPR004107">
    <property type="entry name" value="Integrase_SAM-like_N"/>
</dbReference>
<evidence type="ECO:0000256" key="8">
    <source>
        <dbReference type="ARBA" id="ARBA00023306"/>
    </source>
</evidence>
<dbReference type="Proteomes" id="UP000249547">
    <property type="component" value="Unassembled WGS sequence"/>
</dbReference>
<dbReference type="PANTHER" id="PTHR30349:SF77">
    <property type="entry name" value="TYROSINE RECOMBINASE XERC"/>
    <property type="match status" value="1"/>
</dbReference>
<dbReference type="GO" id="GO:0007059">
    <property type="term" value="P:chromosome segregation"/>
    <property type="evidence" value="ECO:0007669"/>
    <property type="project" value="UniProtKB-KW"/>
</dbReference>
<evidence type="ECO:0000256" key="6">
    <source>
        <dbReference type="ARBA" id="ARBA00023125"/>
    </source>
</evidence>
<dbReference type="InterPro" id="IPR044068">
    <property type="entry name" value="CB"/>
</dbReference>
<comment type="caution">
    <text evidence="12">The sequence shown here is derived from an EMBL/GenBank/DDBJ whole genome shotgun (WGS) entry which is preliminary data.</text>
</comment>
<feature type="domain" description="Tyr recombinase" evidence="10">
    <location>
        <begin position="114"/>
        <end position="302"/>
    </location>
</feature>
<evidence type="ECO:0000256" key="3">
    <source>
        <dbReference type="ARBA" id="ARBA00022618"/>
    </source>
</evidence>
<feature type="domain" description="Core-binding (CB)" evidence="11">
    <location>
        <begin position="4"/>
        <end position="93"/>
    </location>
</feature>
<dbReference type="GO" id="GO:0015074">
    <property type="term" value="P:DNA integration"/>
    <property type="evidence" value="ECO:0007669"/>
    <property type="project" value="UniProtKB-KW"/>
</dbReference>
<evidence type="ECO:0000259" key="10">
    <source>
        <dbReference type="PROSITE" id="PS51898"/>
    </source>
</evidence>
<keyword evidence="2" id="KW-0963">Cytoplasm</keyword>
<proteinExistence type="predicted"/>
<dbReference type="InterPro" id="IPR011010">
    <property type="entry name" value="DNA_brk_join_enz"/>
</dbReference>
<keyword evidence="4" id="KW-0159">Chromosome partition</keyword>
<dbReference type="RefSeq" id="WP_111599680.1">
    <property type="nucleotide sequence ID" value="NZ_QLLL01000009.1"/>
</dbReference>
<comment type="subcellular location">
    <subcellularLocation>
        <location evidence="1">Cytoplasm</location>
    </subcellularLocation>
</comment>
<dbReference type="GO" id="GO:0051301">
    <property type="term" value="P:cell division"/>
    <property type="evidence" value="ECO:0007669"/>
    <property type="project" value="UniProtKB-KW"/>
</dbReference>
<dbReference type="EMBL" id="QLLL01000009">
    <property type="protein sequence ID" value="RAI99719.1"/>
    <property type="molecule type" value="Genomic_DNA"/>
</dbReference>
<dbReference type="AlphaFoldDB" id="A0A327Q5K8"/>
<keyword evidence="5" id="KW-0229">DNA integration</keyword>
<keyword evidence="13" id="KW-1185">Reference proteome</keyword>
<accession>A0A327Q5K8</accession>
<dbReference type="Pfam" id="PF00589">
    <property type="entry name" value="Phage_integrase"/>
    <property type="match status" value="1"/>
</dbReference>
<evidence type="ECO:0000256" key="7">
    <source>
        <dbReference type="ARBA" id="ARBA00023172"/>
    </source>
</evidence>
<dbReference type="PROSITE" id="PS51898">
    <property type="entry name" value="TYR_RECOMBINASE"/>
    <property type="match status" value="1"/>
</dbReference>
<evidence type="ECO:0000256" key="4">
    <source>
        <dbReference type="ARBA" id="ARBA00022829"/>
    </source>
</evidence>
<dbReference type="SUPFAM" id="SSF56349">
    <property type="entry name" value="DNA breaking-rejoining enzymes"/>
    <property type="match status" value="1"/>
</dbReference>
<keyword evidence="3" id="KW-0132">Cell division</keyword>
<dbReference type="Pfam" id="PF02899">
    <property type="entry name" value="Phage_int_SAM_1"/>
    <property type="match status" value="1"/>
</dbReference>
<dbReference type="GO" id="GO:0005737">
    <property type="term" value="C:cytoplasm"/>
    <property type="evidence" value="ECO:0007669"/>
    <property type="project" value="UniProtKB-SubCell"/>
</dbReference>
<dbReference type="PROSITE" id="PS51900">
    <property type="entry name" value="CB"/>
    <property type="match status" value="1"/>
</dbReference>
<keyword evidence="7" id="KW-0233">DNA recombination</keyword>
<evidence type="ECO:0000313" key="12">
    <source>
        <dbReference type="EMBL" id="RAI99719.1"/>
    </source>
</evidence>
<evidence type="ECO:0000256" key="1">
    <source>
        <dbReference type="ARBA" id="ARBA00004496"/>
    </source>
</evidence>
<sequence>MSAATYIQYIEDFLAYIQLERRYSVHTITAYRKDLSQFFTFIEGTYGAIPLGAIQHAHVRSWMAADLKDEQQVTSRTINRKISALKSFFKHALRQKLVSNSPMLKVIPPKINKRLPLFVEEEGMEKLEQNGTLTEPIFNNDFNGATQQLALDIFYQTGIRLSELIELKVRNIDLSNRYVKVLGKGRKERIIPVSENLLAHIEKYLARKAAELAEYDDEILLVNDKGKKLYPKYVYRAVKAALSKVTTIERKSPHILRHTFATHLTNNGADLNAVKELLGHSSLASTQVYTHNTVARLKEIHSKAHPKA</sequence>
<dbReference type="InterPro" id="IPR050090">
    <property type="entry name" value="Tyrosine_recombinase_XerCD"/>
</dbReference>
<evidence type="ECO:0000256" key="2">
    <source>
        <dbReference type="ARBA" id="ARBA00022490"/>
    </source>
</evidence>
<evidence type="ECO:0000256" key="9">
    <source>
        <dbReference type="PROSITE-ProRule" id="PRU01248"/>
    </source>
</evidence>
<dbReference type="InterPro" id="IPR013762">
    <property type="entry name" value="Integrase-like_cat_sf"/>
</dbReference>
<gene>
    <name evidence="12" type="ORF">LX64_04270</name>
</gene>